<organism evidence="3 4">
    <name type="scientific">Syncephalis pseudoplumigaleata</name>
    <dbReference type="NCBI Taxonomy" id="1712513"/>
    <lineage>
        <taxon>Eukaryota</taxon>
        <taxon>Fungi</taxon>
        <taxon>Fungi incertae sedis</taxon>
        <taxon>Zoopagomycota</taxon>
        <taxon>Zoopagomycotina</taxon>
        <taxon>Zoopagomycetes</taxon>
        <taxon>Zoopagales</taxon>
        <taxon>Piptocephalidaceae</taxon>
        <taxon>Syncephalis</taxon>
    </lineage>
</organism>
<dbReference type="AlphaFoldDB" id="A0A4P9YWD9"/>
<dbReference type="Pfam" id="PF03357">
    <property type="entry name" value="Snf7"/>
    <property type="match status" value="1"/>
</dbReference>
<feature type="coiled-coil region" evidence="1">
    <location>
        <begin position="18"/>
        <end position="45"/>
    </location>
</feature>
<gene>
    <name evidence="3" type="ORF">SYNPS1DRAFT_33346</name>
</gene>
<dbReference type="InterPro" id="IPR005024">
    <property type="entry name" value="Snf7_fam"/>
</dbReference>
<dbReference type="GO" id="GO:0007034">
    <property type="term" value="P:vacuolar transport"/>
    <property type="evidence" value="ECO:0007669"/>
    <property type="project" value="InterPro"/>
</dbReference>
<dbReference type="EMBL" id="KZ990683">
    <property type="protein sequence ID" value="RKP23792.1"/>
    <property type="molecule type" value="Genomic_DNA"/>
</dbReference>
<evidence type="ECO:0000313" key="3">
    <source>
        <dbReference type="EMBL" id="RKP23792.1"/>
    </source>
</evidence>
<evidence type="ECO:0000313" key="4">
    <source>
        <dbReference type="Proteomes" id="UP000278143"/>
    </source>
</evidence>
<accession>A0A4P9YWD9</accession>
<reference evidence="4" key="1">
    <citation type="journal article" date="2018" name="Nat. Microbiol.">
        <title>Leveraging single-cell genomics to expand the fungal tree of life.</title>
        <authorList>
            <person name="Ahrendt S.R."/>
            <person name="Quandt C.A."/>
            <person name="Ciobanu D."/>
            <person name="Clum A."/>
            <person name="Salamov A."/>
            <person name="Andreopoulos B."/>
            <person name="Cheng J.F."/>
            <person name="Woyke T."/>
            <person name="Pelin A."/>
            <person name="Henrissat B."/>
            <person name="Reynolds N.K."/>
            <person name="Benny G.L."/>
            <person name="Smith M.E."/>
            <person name="James T.Y."/>
            <person name="Grigoriev I.V."/>
        </authorList>
    </citation>
    <scope>NUCLEOTIDE SEQUENCE [LARGE SCALE GENOMIC DNA]</scope>
    <source>
        <strain evidence="4">Benny S71-1</strain>
    </source>
</reference>
<evidence type="ECO:0000256" key="2">
    <source>
        <dbReference type="SAM" id="MobiDB-lite"/>
    </source>
</evidence>
<keyword evidence="4" id="KW-1185">Reference proteome</keyword>
<proteinExistence type="predicted"/>
<feature type="region of interest" description="Disordered" evidence="2">
    <location>
        <begin position="194"/>
        <end position="220"/>
    </location>
</feature>
<evidence type="ECO:0000256" key="1">
    <source>
        <dbReference type="SAM" id="Coils"/>
    </source>
</evidence>
<name>A0A4P9YWD9_9FUNG</name>
<dbReference type="OrthoDB" id="2329734at2759"/>
<dbReference type="PANTHER" id="PTHR10476">
    <property type="entry name" value="CHARGED MULTIVESICULAR BODY PROTEIN"/>
    <property type="match status" value="1"/>
</dbReference>
<dbReference type="Proteomes" id="UP000278143">
    <property type="component" value="Unassembled WGS sequence"/>
</dbReference>
<dbReference type="Gene3D" id="6.10.140.1230">
    <property type="match status" value="1"/>
</dbReference>
<keyword evidence="1" id="KW-0175">Coiled coil</keyword>
<protein>
    <submittedName>
        <fullName evidence="3">Snf7-domain-containing protein</fullName>
    </submittedName>
</protein>
<sequence length="220" mass="25076">MEAVSRFIFRTRKPEELVREWRQSIRAQERQLERQIRSIETEELKVKRTIKQAAGRKDTASCRMLAKELVRSRRQKTRLHTNKAHLSSINMQLQQQLAMLKMSGTLKQSTEVMRAVNRLVRVPELSAQMQAMSMEMMKAGVISEMMEDTMDMLDDEELEDEADEEVEKVLFEVTNGKLGEAGAMPAEHIATATPAEAAAAVEEGEPELESMQARLEALRS</sequence>